<dbReference type="GO" id="GO:0062026">
    <property type="term" value="P:negative regulation of SCF-dependent proteasomal ubiquitin-dependent catabolic process"/>
    <property type="evidence" value="ECO:0007669"/>
    <property type="project" value="TreeGrafter"/>
</dbReference>
<evidence type="ECO:0000256" key="2">
    <source>
        <dbReference type="SAM" id="MobiDB-lite"/>
    </source>
</evidence>
<comment type="similarity">
    <text evidence="1">Belongs to the protein-tyrosine phosphatase family. Non-receptor class subfamily.</text>
</comment>
<dbReference type="InterPro" id="IPR052449">
    <property type="entry name" value="STYX-Interacting_Phosphatase"/>
</dbReference>
<dbReference type="GO" id="GO:0005654">
    <property type="term" value="C:nucleoplasm"/>
    <property type="evidence" value="ECO:0007669"/>
    <property type="project" value="TreeGrafter"/>
</dbReference>
<protein>
    <recommendedName>
        <fullName evidence="3">Tyrosine-protein phosphatase domain-containing protein</fullName>
    </recommendedName>
</protein>
<dbReference type="Pfam" id="PF00782">
    <property type="entry name" value="DSPc"/>
    <property type="match status" value="1"/>
</dbReference>
<feature type="region of interest" description="Disordered" evidence="2">
    <location>
        <begin position="262"/>
        <end position="308"/>
    </location>
</feature>
<evidence type="ECO:0000313" key="5">
    <source>
        <dbReference type="Proteomes" id="UP000284375"/>
    </source>
</evidence>
<reference evidence="4 5" key="1">
    <citation type="submission" date="2015-09" db="EMBL/GenBank/DDBJ databases">
        <title>Host preference determinants of Valsa canker pathogens revealed by comparative genomics.</title>
        <authorList>
            <person name="Yin Z."/>
            <person name="Huang L."/>
        </authorList>
    </citation>
    <scope>NUCLEOTIDE SEQUENCE [LARGE SCALE GENOMIC DNA]</scope>
    <source>
        <strain evidence="4 5">YSFL</strain>
    </source>
</reference>
<dbReference type="SUPFAM" id="SSF52799">
    <property type="entry name" value="(Phosphotyrosine protein) phosphatases II"/>
    <property type="match status" value="1"/>
</dbReference>
<evidence type="ECO:0000256" key="1">
    <source>
        <dbReference type="ARBA" id="ARBA00009649"/>
    </source>
</evidence>
<dbReference type="CDD" id="cd14498">
    <property type="entry name" value="DSP"/>
    <property type="match status" value="1"/>
</dbReference>
<feature type="compositionally biased region" description="Low complexity" evidence="2">
    <location>
        <begin position="269"/>
        <end position="288"/>
    </location>
</feature>
<accession>A0A423WCI7</accession>
<dbReference type="InterPro" id="IPR029021">
    <property type="entry name" value="Prot-tyrosine_phosphatase-like"/>
</dbReference>
<feature type="region of interest" description="Disordered" evidence="2">
    <location>
        <begin position="1"/>
        <end position="53"/>
    </location>
</feature>
<dbReference type="OrthoDB" id="10252009at2759"/>
<dbReference type="GO" id="GO:1990444">
    <property type="term" value="F:F-box domain binding"/>
    <property type="evidence" value="ECO:0007669"/>
    <property type="project" value="TreeGrafter"/>
</dbReference>
<sequence>MQSLPPQHLSGGVVRNASFTNRPPSPPYIHIPTPLAADNAKTPSVTPSYDTVDPSMLTPEDLQIITGGRAQQAVDLQKTAWRYEDRRRAQPVLDFLYLGPLAAVRDHDFLRAEGITMLLAVRDAAMAHMRIVTVDRAVAALGLEVHYLDIADRQQLIQALPATINSINDHLLRVYRSQPHTAAADPSAPLRRGKVLVFCETGNERGAVVAAAYLMAMYGTEMVSAVQFVSCQRFCVSFDEPTKHMLQSFGDILNAKKMIARQNQQRNMPSASSSSAAAASAAAMSRPPSSKKRGFEETMGQEDQGEFAMDLDRYEDRAAFAPYAQGSTDTTMN</sequence>
<name>A0A423WCI7_CYTCH</name>
<dbReference type="STRING" id="252740.A0A423WCI7"/>
<comment type="caution">
    <text evidence="4">The sequence shown here is derived from an EMBL/GenBank/DDBJ whole genome shotgun (WGS) entry which is preliminary data.</text>
</comment>
<dbReference type="PANTHER" id="PTHR46588:SF1">
    <property type="entry name" value="SERINE_THREONINE_TYROSINE-INTERACTING PROTEIN"/>
    <property type="match status" value="1"/>
</dbReference>
<dbReference type="InterPro" id="IPR020422">
    <property type="entry name" value="TYR_PHOSPHATASE_DUAL_dom"/>
</dbReference>
<evidence type="ECO:0000259" key="3">
    <source>
        <dbReference type="SMART" id="SM00195"/>
    </source>
</evidence>
<dbReference type="EMBL" id="LJZO01000007">
    <property type="protein sequence ID" value="ROW01104.1"/>
    <property type="molecule type" value="Genomic_DNA"/>
</dbReference>
<feature type="domain" description="Tyrosine-protein phosphatase" evidence="3">
    <location>
        <begin position="88"/>
        <end position="252"/>
    </location>
</feature>
<organism evidence="4 5">
    <name type="scientific">Cytospora chrysosperma</name>
    <name type="common">Cytospora canker fungus</name>
    <name type="synonym">Sphaeria chrysosperma</name>
    <dbReference type="NCBI Taxonomy" id="252740"/>
    <lineage>
        <taxon>Eukaryota</taxon>
        <taxon>Fungi</taxon>
        <taxon>Dikarya</taxon>
        <taxon>Ascomycota</taxon>
        <taxon>Pezizomycotina</taxon>
        <taxon>Sordariomycetes</taxon>
        <taxon>Sordariomycetidae</taxon>
        <taxon>Diaporthales</taxon>
        <taxon>Cytosporaceae</taxon>
        <taxon>Cytospora</taxon>
    </lineage>
</organism>
<evidence type="ECO:0000313" key="4">
    <source>
        <dbReference type="EMBL" id="ROW01104.1"/>
    </source>
</evidence>
<dbReference type="Proteomes" id="UP000284375">
    <property type="component" value="Unassembled WGS sequence"/>
</dbReference>
<dbReference type="PANTHER" id="PTHR46588">
    <property type="entry name" value="SERINE/THREONINE/TYROSINE-INTERACTING PROTEIN"/>
    <property type="match status" value="1"/>
</dbReference>
<dbReference type="Gene3D" id="3.90.190.10">
    <property type="entry name" value="Protein tyrosine phosphatase superfamily"/>
    <property type="match status" value="1"/>
</dbReference>
<dbReference type="GO" id="GO:0070372">
    <property type="term" value="P:regulation of ERK1 and ERK2 cascade"/>
    <property type="evidence" value="ECO:0007669"/>
    <property type="project" value="TreeGrafter"/>
</dbReference>
<dbReference type="GO" id="GO:0140096">
    <property type="term" value="F:catalytic activity, acting on a protein"/>
    <property type="evidence" value="ECO:0007669"/>
    <property type="project" value="UniProtKB-ARBA"/>
</dbReference>
<keyword evidence="5" id="KW-1185">Reference proteome</keyword>
<dbReference type="AlphaFoldDB" id="A0A423WCI7"/>
<dbReference type="SMART" id="SM00195">
    <property type="entry name" value="DSPc"/>
    <property type="match status" value="1"/>
</dbReference>
<proteinExistence type="inferred from homology"/>
<dbReference type="InterPro" id="IPR000340">
    <property type="entry name" value="Dual-sp_phosphatase_cat-dom"/>
</dbReference>
<dbReference type="GO" id="GO:0005737">
    <property type="term" value="C:cytoplasm"/>
    <property type="evidence" value="ECO:0007669"/>
    <property type="project" value="TreeGrafter"/>
</dbReference>
<gene>
    <name evidence="4" type="ORF">VSDG_02684</name>
</gene>